<organism evidence="2 3">
    <name type="scientific">Paenibacillus cisolokensis</name>
    <dbReference type="NCBI Taxonomy" id="1658519"/>
    <lineage>
        <taxon>Bacteria</taxon>
        <taxon>Bacillati</taxon>
        <taxon>Bacillota</taxon>
        <taxon>Bacilli</taxon>
        <taxon>Bacillales</taxon>
        <taxon>Paenibacillaceae</taxon>
        <taxon>Paenibacillus</taxon>
    </lineage>
</organism>
<proteinExistence type="predicted"/>
<gene>
    <name evidence="2" type="ORF">PACILC2_47930</name>
</gene>
<evidence type="ECO:0000313" key="3">
    <source>
        <dbReference type="Proteomes" id="UP000680304"/>
    </source>
</evidence>
<dbReference type="EMBL" id="BOVJ01000171">
    <property type="protein sequence ID" value="GIQ66225.1"/>
    <property type="molecule type" value="Genomic_DNA"/>
</dbReference>
<dbReference type="Proteomes" id="UP000680304">
    <property type="component" value="Unassembled WGS sequence"/>
</dbReference>
<comment type="caution">
    <text evidence="2">The sequence shown here is derived from an EMBL/GenBank/DDBJ whole genome shotgun (WGS) entry which is preliminary data.</text>
</comment>
<evidence type="ECO:0000256" key="1">
    <source>
        <dbReference type="SAM" id="MobiDB-lite"/>
    </source>
</evidence>
<evidence type="ECO:0000313" key="2">
    <source>
        <dbReference type="EMBL" id="GIQ66225.1"/>
    </source>
</evidence>
<name>A0ABQ4NDA2_9BACL</name>
<dbReference type="RefSeq" id="WP_062494856.1">
    <property type="nucleotide sequence ID" value="NZ_BOVJ01000171.1"/>
</dbReference>
<protein>
    <submittedName>
        <fullName evidence="2">Uncharacterized protein</fullName>
    </submittedName>
</protein>
<feature type="region of interest" description="Disordered" evidence="1">
    <location>
        <begin position="43"/>
        <end position="68"/>
    </location>
</feature>
<feature type="compositionally biased region" description="Acidic residues" evidence="1">
    <location>
        <begin position="47"/>
        <end position="61"/>
    </location>
</feature>
<sequence>MEQTTICPWCQTEIVWDEELGPEERCPYCDNELTGYRTVQIGLDRPDDGDSDWDVEGEAGDDTGWADNADGFRHTDREWLAVEETVERVLDGQEEVPECPSCREYMLEAGMQTIGEAGFRPAVPKSLGQPLLEAPFGVVWYVCPSCFQTVQRIAPQDRDRFLAPLRREAEAAADNG</sequence>
<accession>A0ABQ4NDA2</accession>
<keyword evidence="3" id="KW-1185">Reference proteome</keyword>
<reference evidence="2 3" key="1">
    <citation type="submission" date="2021-04" db="EMBL/GenBank/DDBJ databases">
        <title>Draft genome sequence of Paenibacillus cisolokensis, LC2-13A.</title>
        <authorList>
            <person name="Uke A."/>
            <person name="Chhe C."/>
            <person name="Baramee S."/>
            <person name="Kosugi A."/>
        </authorList>
    </citation>
    <scope>NUCLEOTIDE SEQUENCE [LARGE SCALE GENOMIC DNA]</scope>
    <source>
        <strain evidence="2 3">LC2-13A</strain>
    </source>
</reference>